<dbReference type="EMBL" id="BJWL01000271">
    <property type="protein sequence ID" value="GFS37157.1"/>
    <property type="molecule type" value="Genomic_DNA"/>
</dbReference>
<evidence type="ECO:0000313" key="1">
    <source>
        <dbReference type="EMBL" id="GFS37157.1"/>
    </source>
</evidence>
<organism evidence="1 2">
    <name type="scientific">Actinidia rufa</name>
    <dbReference type="NCBI Taxonomy" id="165716"/>
    <lineage>
        <taxon>Eukaryota</taxon>
        <taxon>Viridiplantae</taxon>
        <taxon>Streptophyta</taxon>
        <taxon>Embryophyta</taxon>
        <taxon>Tracheophyta</taxon>
        <taxon>Spermatophyta</taxon>
        <taxon>Magnoliopsida</taxon>
        <taxon>eudicotyledons</taxon>
        <taxon>Gunneridae</taxon>
        <taxon>Pentapetalae</taxon>
        <taxon>asterids</taxon>
        <taxon>Ericales</taxon>
        <taxon>Actinidiaceae</taxon>
        <taxon>Actinidia</taxon>
    </lineage>
</organism>
<dbReference type="OrthoDB" id="1685975at2759"/>
<sequence>MGNWANLNEDVFVHLAKRINLFEDFIAFGGVCRSWRLVAVKENFNGSPQIAWLMLVEEDNIHGHDERHFSSLTKSRPKTTAVRAETIVSADLSLLSKLGAITALELGRAATADGNPKGYQETEGDLHISVLLDSPHAQIETSVVDDELPVKLLKWFDKLPTGSIENFHQLTESIVAQFVINIKASKGIVSLLTLRKGKNESIYNYNKWYWETYNEIEVCSDELAMASYKLELTPRERLLENLMLNPSTDLRELMSRVEIFI</sequence>
<protein>
    <recommendedName>
        <fullName evidence="3">F-box domain-containing protein</fullName>
    </recommendedName>
</protein>
<name>A0A7J0DKP0_9ERIC</name>
<dbReference type="Proteomes" id="UP000585474">
    <property type="component" value="Unassembled WGS sequence"/>
</dbReference>
<accession>A0A7J0DKP0</accession>
<reference evidence="2" key="1">
    <citation type="submission" date="2019-07" db="EMBL/GenBank/DDBJ databases">
        <title>De Novo Assembly of kiwifruit Actinidia rufa.</title>
        <authorList>
            <person name="Sugita-Konishi S."/>
            <person name="Sato K."/>
            <person name="Mori E."/>
            <person name="Abe Y."/>
            <person name="Kisaki G."/>
            <person name="Hamano K."/>
            <person name="Suezawa K."/>
            <person name="Otani M."/>
            <person name="Fukuda T."/>
            <person name="Manabe T."/>
            <person name="Gomi K."/>
            <person name="Tabuchi M."/>
            <person name="Akimitsu K."/>
            <person name="Kataoka I."/>
        </authorList>
    </citation>
    <scope>NUCLEOTIDE SEQUENCE [LARGE SCALE GENOMIC DNA]</scope>
    <source>
        <strain evidence="2">cv. Fuchu</strain>
    </source>
</reference>
<keyword evidence="2" id="KW-1185">Reference proteome</keyword>
<evidence type="ECO:0008006" key="3">
    <source>
        <dbReference type="Google" id="ProtNLM"/>
    </source>
</evidence>
<dbReference type="AlphaFoldDB" id="A0A7J0DKP0"/>
<comment type="caution">
    <text evidence="1">The sequence shown here is derived from an EMBL/GenBank/DDBJ whole genome shotgun (WGS) entry which is preliminary data.</text>
</comment>
<gene>
    <name evidence="1" type="ORF">Acr_00g0050270</name>
</gene>
<proteinExistence type="predicted"/>
<evidence type="ECO:0000313" key="2">
    <source>
        <dbReference type="Proteomes" id="UP000585474"/>
    </source>
</evidence>